<proteinExistence type="predicted"/>
<evidence type="ECO:0000313" key="3">
    <source>
        <dbReference type="Proteomes" id="UP000202922"/>
    </source>
</evidence>
<dbReference type="SUPFAM" id="SSF53335">
    <property type="entry name" value="S-adenosyl-L-methionine-dependent methyltransferases"/>
    <property type="match status" value="1"/>
</dbReference>
<organism evidence="2 3">
    <name type="scientific">Actibacterium lipolyticum</name>
    <dbReference type="NCBI Taxonomy" id="1524263"/>
    <lineage>
        <taxon>Bacteria</taxon>
        <taxon>Pseudomonadati</taxon>
        <taxon>Pseudomonadota</taxon>
        <taxon>Alphaproteobacteria</taxon>
        <taxon>Rhodobacterales</taxon>
        <taxon>Roseobacteraceae</taxon>
        <taxon>Actibacterium</taxon>
    </lineage>
</organism>
<dbReference type="Pfam" id="PF05050">
    <property type="entry name" value="Methyltransf_21"/>
    <property type="match status" value="1"/>
</dbReference>
<evidence type="ECO:0000313" key="2">
    <source>
        <dbReference type="EMBL" id="SMX31524.1"/>
    </source>
</evidence>
<sequence length="233" mass="25393">MSDATETTEVAANCLGVDVPHSPYLNETRIERINGARYEGQEIKGALHVVQEGDHVLELGAGLGIVGSVVAKNCKPARMISFEGNPSLIPHIEKLYAMNGLGDVISVRNQVLISAKDRPQSLPFHVHKSYLGSSLNPTAVRSKETVDVATVAYDDVHKDLKPNVVLMDIEGGELEFLEHANLDGVRAIVIEFHPGAYEVSGMRRCKTILREAGFAPIEGLSSRTVWVAERTEK</sequence>
<dbReference type="OrthoDB" id="456767at2"/>
<gene>
    <name evidence="2" type="ORF">COL8621_00492</name>
</gene>
<protein>
    <recommendedName>
        <fullName evidence="1">Methyltransferase FkbM domain-containing protein</fullName>
    </recommendedName>
</protein>
<feature type="domain" description="Methyltransferase FkbM" evidence="1">
    <location>
        <begin position="74"/>
        <end position="214"/>
    </location>
</feature>
<keyword evidence="3" id="KW-1185">Reference proteome</keyword>
<dbReference type="InterPro" id="IPR006342">
    <property type="entry name" value="FkbM_mtfrase"/>
</dbReference>
<evidence type="ECO:0000259" key="1">
    <source>
        <dbReference type="Pfam" id="PF05050"/>
    </source>
</evidence>
<dbReference type="Gene3D" id="3.40.50.150">
    <property type="entry name" value="Vaccinia Virus protein VP39"/>
    <property type="match status" value="1"/>
</dbReference>
<dbReference type="Proteomes" id="UP000202922">
    <property type="component" value="Unassembled WGS sequence"/>
</dbReference>
<reference evidence="3" key="1">
    <citation type="submission" date="2017-05" db="EMBL/GenBank/DDBJ databases">
        <authorList>
            <person name="Rodrigo-Torres L."/>
            <person name="Arahal R. D."/>
            <person name="Lucena T."/>
        </authorList>
    </citation>
    <scope>NUCLEOTIDE SEQUENCE [LARGE SCALE GENOMIC DNA]</scope>
    <source>
        <strain evidence="3">CECT 8621</strain>
    </source>
</reference>
<name>A0A238JMU0_9RHOB</name>
<accession>A0A238JMU0</accession>
<dbReference type="InterPro" id="IPR029063">
    <property type="entry name" value="SAM-dependent_MTases_sf"/>
</dbReference>
<dbReference type="AlphaFoldDB" id="A0A238JMU0"/>
<dbReference type="RefSeq" id="WP_093965737.1">
    <property type="nucleotide sequence ID" value="NZ_FXYE01000001.1"/>
</dbReference>
<dbReference type="NCBIfam" id="TIGR01444">
    <property type="entry name" value="fkbM_fam"/>
    <property type="match status" value="1"/>
</dbReference>
<dbReference type="EMBL" id="FXYE01000001">
    <property type="protein sequence ID" value="SMX31524.1"/>
    <property type="molecule type" value="Genomic_DNA"/>
</dbReference>